<dbReference type="SUPFAM" id="SSF140996">
    <property type="entry name" value="Hermes dimerisation domain"/>
    <property type="match status" value="1"/>
</dbReference>
<protein>
    <recommendedName>
        <fullName evidence="4">BED-type domain-containing protein</fullName>
    </recommendedName>
</protein>
<evidence type="ECO:0000313" key="3">
    <source>
        <dbReference type="Proteomes" id="UP001150925"/>
    </source>
</evidence>
<evidence type="ECO:0008006" key="4">
    <source>
        <dbReference type="Google" id="ProtNLM"/>
    </source>
</evidence>
<feature type="region of interest" description="Disordered" evidence="1">
    <location>
        <begin position="1"/>
        <end position="30"/>
    </location>
</feature>
<gene>
    <name evidence="2" type="ORF">IWQ62_002796</name>
</gene>
<dbReference type="Gene3D" id="1.10.10.1070">
    <property type="entry name" value="Zinc finger, BED domain-containing"/>
    <property type="match status" value="1"/>
</dbReference>
<dbReference type="EMBL" id="JANBPY010000650">
    <property type="protein sequence ID" value="KAJ1964909.1"/>
    <property type="molecule type" value="Genomic_DNA"/>
</dbReference>
<evidence type="ECO:0000313" key="2">
    <source>
        <dbReference type="EMBL" id="KAJ1964909.1"/>
    </source>
</evidence>
<comment type="caution">
    <text evidence="2">The sequence shown here is derived from an EMBL/GenBank/DDBJ whole genome shotgun (WGS) entry which is preliminary data.</text>
</comment>
<dbReference type="Proteomes" id="UP001150925">
    <property type="component" value="Unassembled WGS sequence"/>
</dbReference>
<sequence>MFTPNNHTNKKRTHEEAHGTEEAMNVPTTPSPTLVQHNASLETPAAKIIPYTPLSTSDRLRTTAGEEVPGSLLSPATVQKRLVRQKVIDGVYSLLPPPENHHSSCWQRFNYVADETGKILPYTCCKFCKDVYTYKGKDTGTKGMIHHRCKRLKSDEGEIGVTPNLVENILNGKTKITDFDMRGKESDPAVSAALASELLAQALNKDQCVYVPVNQEIRQVLLQSCISFICQDMRPIDTFVDNDFLDLLQTAINLGAKFGHFDVTRILLPNNNETMGMADPNAVAAAAAAAAALGGVPTGATSSTSAPTDKSELVVDAKGDGLLGHSAN</sequence>
<evidence type="ECO:0000256" key="1">
    <source>
        <dbReference type="SAM" id="MobiDB-lite"/>
    </source>
</evidence>
<reference evidence="2" key="1">
    <citation type="submission" date="2022-07" db="EMBL/GenBank/DDBJ databases">
        <title>Phylogenomic reconstructions and comparative analyses of Kickxellomycotina fungi.</title>
        <authorList>
            <person name="Reynolds N.K."/>
            <person name="Stajich J.E."/>
            <person name="Barry K."/>
            <person name="Grigoriev I.V."/>
            <person name="Crous P."/>
            <person name="Smith M.E."/>
        </authorList>
    </citation>
    <scope>NUCLEOTIDE SEQUENCE</scope>
    <source>
        <strain evidence="2">RSA 1196</strain>
    </source>
</reference>
<dbReference type="AlphaFoldDB" id="A0A9W8APS0"/>
<accession>A0A9W8APS0</accession>
<dbReference type="OrthoDB" id="5589565at2759"/>
<proteinExistence type="predicted"/>
<keyword evidence="3" id="KW-1185">Reference proteome</keyword>
<organism evidence="2 3">
    <name type="scientific">Dispira parvispora</name>
    <dbReference type="NCBI Taxonomy" id="1520584"/>
    <lineage>
        <taxon>Eukaryota</taxon>
        <taxon>Fungi</taxon>
        <taxon>Fungi incertae sedis</taxon>
        <taxon>Zoopagomycota</taxon>
        <taxon>Kickxellomycotina</taxon>
        <taxon>Dimargaritomycetes</taxon>
        <taxon>Dimargaritales</taxon>
        <taxon>Dimargaritaceae</taxon>
        <taxon>Dispira</taxon>
    </lineage>
</organism>
<name>A0A9W8APS0_9FUNG</name>